<dbReference type="AlphaFoldDB" id="A0A1I1DDS5"/>
<feature type="compositionally biased region" description="Polar residues" evidence="1">
    <location>
        <begin position="661"/>
        <end position="678"/>
    </location>
</feature>
<dbReference type="RefSeq" id="WP_091505776.1">
    <property type="nucleotide sequence ID" value="NZ_FOLE01000001.1"/>
</dbReference>
<feature type="signal peptide" evidence="2">
    <location>
        <begin position="1"/>
        <end position="20"/>
    </location>
</feature>
<keyword evidence="2" id="KW-0732">Signal</keyword>
<dbReference type="InterPro" id="IPR012334">
    <property type="entry name" value="Pectin_lyas_fold"/>
</dbReference>
<dbReference type="InterPro" id="IPR026444">
    <property type="entry name" value="Secre_tail"/>
</dbReference>
<dbReference type="SUPFAM" id="SSF51126">
    <property type="entry name" value="Pectin lyase-like"/>
    <property type="match status" value="1"/>
</dbReference>
<evidence type="ECO:0000313" key="4">
    <source>
        <dbReference type="EMBL" id="SFB72997.1"/>
    </source>
</evidence>
<proteinExistence type="predicted"/>
<dbReference type="OrthoDB" id="1204817at2"/>
<feature type="region of interest" description="Disordered" evidence="1">
    <location>
        <begin position="657"/>
        <end position="678"/>
    </location>
</feature>
<evidence type="ECO:0000256" key="1">
    <source>
        <dbReference type="SAM" id="MobiDB-lite"/>
    </source>
</evidence>
<gene>
    <name evidence="4" type="ORF">SAMN05421780_101145</name>
</gene>
<protein>
    <submittedName>
        <fullName evidence="4">Por secretion system C-terminal sorting domain-containing protein</fullName>
    </submittedName>
</protein>
<feature type="chain" id="PRO_5011640894" evidence="2">
    <location>
        <begin position="21"/>
        <end position="769"/>
    </location>
</feature>
<dbReference type="Gene3D" id="2.160.20.10">
    <property type="entry name" value="Single-stranded right-handed beta-helix, Pectin lyase-like"/>
    <property type="match status" value="1"/>
</dbReference>
<dbReference type="EMBL" id="FOLE01000001">
    <property type="protein sequence ID" value="SFB72997.1"/>
    <property type="molecule type" value="Genomic_DNA"/>
</dbReference>
<organism evidence="4 5">
    <name type="scientific">Flexibacter flexilis DSM 6793</name>
    <dbReference type="NCBI Taxonomy" id="927664"/>
    <lineage>
        <taxon>Bacteria</taxon>
        <taxon>Pseudomonadati</taxon>
        <taxon>Bacteroidota</taxon>
        <taxon>Cytophagia</taxon>
        <taxon>Cytophagales</taxon>
        <taxon>Flexibacteraceae</taxon>
        <taxon>Flexibacter</taxon>
    </lineage>
</organism>
<dbReference type="Pfam" id="PF18962">
    <property type="entry name" value="Por_Secre_tail"/>
    <property type="match status" value="1"/>
</dbReference>
<dbReference type="Proteomes" id="UP000199514">
    <property type="component" value="Unassembled WGS sequence"/>
</dbReference>
<evidence type="ECO:0000313" key="5">
    <source>
        <dbReference type="Proteomes" id="UP000199514"/>
    </source>
</evidence>
<sequence length="769" mass="80783">MRKFLSLSVASMAIAFSSYGQLSGVKTINPAGTGADNYTSFTSAVAALKVAGVGPGGVTFNVTPGVYPERFTIDSLATVGASASSQVIFQKDPAAAAEAGVFVRPATAGATVINVYMASWVTLDGLNLEDGDGGNAANRTNRGMQLSGAEHCTFKNFTIRMNSRGQLLNTASRGIASATSFGAATRPLRYNTFDNLRIVSVGNRAFSLFSDYPGSATDANLHDRGNIVVNCKIDSAGGGNTGGTTNIAFFLEQDSLHFVNNQITNVIHQPSTASDMTILQVGSNRDNVPTRGMIIENNIIDAGVENYVAGASEMVRSQITSGTIFRNNTITNFVTDDAVGFVNSTCTDCEVYNNTFSNVEAGGGDCIGIQPIKDMGASKLYGNTITNLTTTFEDGTALGIDAQLPFTLDVYGNKISNIFVSDGVVANAIGIRSSSVIIADTASNTGGVVNIYNNFISGVYLYSADMTDGGLPLAFGIRSMGWTSSGVLVSGGTQNINHNTIVMNRPTDLVGDIAHKFAGVYLYGSEDDEADVVSLRNNIVVNRNTYAEGDTSLSYLVRYAGDATIANVESNNYFGFDTTNVALGVYYDAVADEHTIYPTLAAWKAAGLDGAGYSDSTEVSFVDEAAGDLHVSTADYTNPALRAPRLSLVSTDVDGTARASADTQKGADSQDGEQNLNPWSVKGNAAKAKSLTVFPNPATEVARFQMTVEKETAAQIVVRNLMGQVVATKNVTLYAGSNTTGINVSGLASGMYVYNVNVNGQSYAGKFVK</sequence>
<name>A0A1I1DDS5_9BACT</name>
<reference evidence="4 5" key="1">
    <citation type="submission" date="2016-10" db="EMBL/GenBank/DDBJ databases">
        <authorList>
            <person name="de Groot N.N."/>
        </authorList>
    </citation>
    <scope>NUCLEOTIDE SEQUENCE [LARGE SCALE GENOMIC DNA]</scope>
    <source>
        <strain evidence="4 5">DSM 6793</strain>
    </source>
</reference>
<evidence type="ECO:0000259" key="3">
    <source>
        <dbReference type="Pfam" id="PF18962"/>
    </source>
</evidence>
<dbReference type="NCBIfam" id="TIGR04183">
    <property type="entry name" value="Por_Secre_tail"/>
    <property type="match status" value="1"/>
</dbReference>
<evidence type="ECO:0000256" key="2">
    <source>
        <dbReference type="SAM" id="SignalP"/>
    </source>
</evidence>
<dbReference type="InterPro" id="IPR011050">
    <property type="entry name" value="Pectin_lyase_fold/virulence"/>
</dbReference>
<keyword evidence="5" id="KW-1185">Reference proteome</keyword>
<dbReference type="STRING" id="927664.SAMN05421780_101145"/>
<accession>A0A1I1DDS5</accession>
<feature type="domain" description="Secretion system C-terminal sorting" evidence="3">
    <location>
        <begin position="693"/>
        <end position="767"/>
    </location>
</feature>